<dbReference type="InterPro" id="IPR037143">
    <property type="entry name" value="4-PPantetheinyl_Trfase_dom_sf"/>
</dbReference>
<evidence type="ECO:0000313" key="5">
    <source>
        <dbReference type="EMBL" id="GAA0731487.1"/>
    </source>
</evidence>
<keyword evidence="2" id="KW-0808">Transferase</keyword>
<dbReference type="Proteomes" id="UP001501758">
    <property type="component" value="Unassembled WGS sequence"/>
</dbReference>
<evidence type="ECO:0000259" key="3">
    <source>
        <dbReference type="Pfam" id="PF01648"/>
    </source>
</evidence>
<dbReference type="RefSeq" id="WP_343914383.1">
    <property type="nucleotide sequence ID" value="NZ_BAAAGE010000005.1"/>
</dbReference>
<dbReference type="Gene3D" id="3.90.470.20">
    <property type="entry name" value="4'-phosphopantetheinyl transferase domain"/>
    <property type="match status" value="2"/>
</dbReference>
<name>A0ABN1J812_9FLAO</name>
<evidence type="ECO:0000256" key="2">
    <source>
        <dbReference type="ARBA" id="ARBA00022679"/>
    </source>
</evidence>
<dbReference type="InterPro" id="IPR008278">
    <property type="entry name" value="4-PPantetheinyl_Trfase_dom"/>
</dbReference>
<dbReference type="Pfam" id="PF22624">
    <property type="entry name" value="AASDHPPT_N"/>
    <property type="match status" value="1"/>
</dbReference>
<dbReference type="SUPFAM" id="SSF56214">
    <property type="entry name" value="4'-phosphopantetheinyl transferase"/>
    <property type="match status" value="2"/>
</dbReference>
<protein>
    <recommendedName>
        <fullName evidence="7">4'-phosphopantetheinyl transferase</fullName>
    </recommendedName>
</protein>
<dbReference type="EMBL" id="BAAAGE010000005">
    <property type="protein sequence ID" value="GAA0731487.1"/>
    <property type="molecule type" value="Genomic_DNA"/>
</dbReference>
<sequence>MNLQCTNVLEHFMYIHECLQIEIKENESYLLHYSFDKQFDKSQWTYYLDFLPVSFQKEVLRYRRWQDRYNCLLGKLMVYAGFYLFNAHKIEFKNFLKDSYGKPFIKNSNLNFNISHSGNTVVCIFSHQDIGIDIEEIQHIEYTLFENVFSDQEMQKIEQYGVSKFYEYWTKKEAIIKAIGKGMSIPLLDIKLEDNYSIYNGNRWYTKSEKMGNVYCSIASQYQQNNVNLIELIF</sequence>
<dbReference type="PANTHER" id="PTHR12215:SF10">
    <property type="entry name" value="L-AMINOADIPATE-SEMIALDEHYDE DEHYDROGENASE-PHOSPHOPANTETHEINYL TRANSFERASE"/>
    <property type="match status" value="1"/>
</dbReference>
<gene>
    <name evidence="5" type="ORF">GCM10009430_43780</name>
</gene>
<dbReference type="InterPro" id="IPR050559">
    <property type="entry name" value="P-Pant_transferase_sf"/>
</dbReference>
<feature type="domain" description="4'-phosphopantetheinyl transferase N-terminal" evidence="4">
    <location>
        <begin position="41"/>
        <end position="123"/>
    </location>
</feature>
<dbReference type="InterPro" id="IPR055066">
    <property type="entry name" value="AASDHPPT_N"/>
</dbReference>
<evidence type="ECO:0000313" key="6">
    <source>
        <dbReference type="Proteomes" id="UP001501758"/>
    </source>
</evidence>
<keyword evidence="6" id="KW-1185">Reference proteome</keyword>
<dbReference type="Pfam" id="PF01648">
    <property type="entry name" value="ACPS"/>
    <property type="match status" value="1"/>
</dbReference>
<proteinExistence type="inferred from homology"/>
<comment type="similarity">
    <text evidence="1">Belongs to the P-Pant transferase superfamily. Gsp/Sfp/HetI/AcpT family.</text>
</comment>
<comment type="caution">
    <text evidence="5">The sequence shown here is derived from an EMBL/GenBank/DDBJ whole genome shotgun (WGS) entry which is preliminary data.</text>
</comment>
<organism evidence="5 6">
    <name type="scientific">Aquimarina litoralis</name>
    <dbReference type="NCBI Taxonomy" id="584605"/>
    <lineage>
        <taxon>Bacteria</taxon>
        <taxon>Pseudomonadati</taxon>
        <taxon>Bacteroidota</taxon>
        <taxon>Flavobacteriia</taxon>
        <taxon>Flavobacteriales</taxon>
        <taxon>Flavobacteriaceae</taxon>
        <taxon>Aquimarina</taxon>
    </lineage>
</organism>
<accession>A0ABN1J812</accession>
<evidence type="ECO:0008006" key="7">
    <source>
        <dbReference type="Google" id="ProtNLM"/>
    </source>
</evidence>
<reference evidence="5 6" key="1">
    <citation type="journal article" date="2019" name="Int. J. Syst. Evol. Microbiol.">
        <title>The Global Catalogue of Microorganisms (GCM) 10K type strain sequencing project: providing services to taxonomists for standard genome sequencing and annotation.</title>
        <authorList>
            <consortium name="The Broad Institute Genomics Platform"/>
            <consortium name="The Broad Institute Genome Sequencing Center for Infectious Disease"/>
            <person name="Wu L."/>
            <person name="Ma J."/>
        </authorList>
    </citation>
    <scope>NUCLEOTIDE SEQUENCE [LARGE SCALE GENOMIC DNA]</scope>
    <source>
        <strain evidence="5 6">JCM 15974</strain>
    </source>
</reference>
<evidence type="ECO:0000256" key="1">
    <source>
        <dbReference type="ARBA" id="ARBA00010990"/>
    </source>
</evidence>
<evidence type="ECO:0000259" key="4">
    <source>
        <dbReference type="Pfam" id="PF22624"/>
    </source>
</evidence>
<feature type="domain" description="4'-phosphopantetheinyl transferase" evidence="3">
    <location>
        <begin position="130"/>
        <end position="196"/>
    </location>
</feature>
<dbReference type="PANTHER" id="PTHR12215">
    <property type="entry name" value="PHOSPHOPANTETHEINE TRANSFERASE"/>
    <property type="match status" value="1"/>
</dbReference>